<accession>V8I8X1</accession>
<dbReference type="Proteomes" id="UP000018717">
    <property type="component" value="Unassembled WGS sequence"/>
</dbReference>
<gene>
    <name evidence="1" type="ORF">U757_00215</name>
</gene>
<dbReference type="AlphaFoldDB" id="V8I8X1"/>
<evidence type="ECO:0000313" key="1">
    <source>
        <dbReference type="EMBL" id="ETD97086.1"/>
    </source>
</evidence>
<dbReference type="PATRIC" id="fig|1415765.3.peg.41"/>
<name>V8I8X1_STRMT</name>
<dbReference type="EMBL" id="AYRR01000001">
    <property type="protein sequence ID" value="ETD97086.1"/>
    <property type="molecule type" value="Genomic_DNA"/>
</dbReference>
<protein>
    <submittedName>
        <fullName evidence="1">Transposase IS110</fullName>
    </submittedName>
</protein>
<reference evidence="1 2" key="1">
    <citation type="submission" date="2013-11" db="EMBL/GenBank/DDBJ databases">
        <title>Genome sequencing of Streptococcus mitis strains.</title>
        <authorList>
            <person name="Ikryannikova L.N."/>
            <person name="Ilina E.N."/>
            <person name="Kostryukova E.S."/>
            <person name="Karpova I.Y."/>
            <person name="Semashko T.A."/>
            <person name="Larin A.K."/>
            <person name="Ischenko D.S."/>
            <person name="Savinova T.A."/>
            <person name="Dubovickaya V.A."/>
            <person name="Sidorenko S.V."/>
            <person name="Govorun V.M."/>
        </authorList>
    </citation>
    <scope>NUCLEOTIDE SEQUENCE [LARGE SCALE GENOMIC DNA]</scope>
    <source>
        <strain evidence="1 2">21/39</strain>
    </source>
</reference>
<comment type="caution">
    <text evidence="1">The sequence shown here is derived from an EMBL/GenBank/DDBJ whole genome shotgun (WGS) entry which is preliminary data.</text>
</comment>
<evidence type="ECO:0000313" key="2">
    <source>
        <dbReference type="Proteomes" id="UP000018717"/>
    </source>
</evidence>
<organism evidence="1 2">
    <name type="scientific">Streptococcus mitis 21/39</name>
    <dbReference type="NCBI Taxonomy" id="1415765"/>
    <lineage>
        <taxon>Bacteria</taxon>
        <taxon>Bacillati</taxon>
        <taxon>Bacillota</taxon>
        <taxon>Bacilli</taxon>
        <taxon>Lactobacillales</taxon>
        <taxon>Streptococcaceae</taxon>
        <taxon>Streptococcus</taxon>
        <taxon>Streptococcus mitis group</taxon>
    </lineage>
</organism>
<proteinExistence type="predicted"/>
<sequence length="64" mass="7414">MSGLIAAHSKDPSFSSFYNRISQRVSKMKAVISYAHKILRIIYKLLSIKHTYQKEKGLGLRKQF</sequence>